<dbReference type="PANTHER" id="PTHR46142">
    <property type="match status" value="1"/>
</dbReference>
<sequence>MNASAQNLQVRLNHIALQVKELETSRDFYKNVIGLPQIQDPFNDDIHAWLDMGGSQLHLIEGGIDEGEKDKNNHLCFSVNDMEAFIQQLKKHNVTFSDWPGEEGAITVRPDGIRQIYFKDPDGHWIEVNDDHGSNK</sequence>
<keyword evidence="3" id="KW-1185">Reference proteome</keyword>
<dbReference type="PROSITE" id="PS51819">
    <property type="entry name" value="VOC"/>
    <property type="match status" value="1"/>
</dbReference>
<dbReference type="InterPro" id="IPR004360">
    <property type="entry name" value="Glyas_Fos-R_dOase_dom"/>
</dbReference>
<protein>
    <submittedName>
        <fullName evidence="2">VOC family protein</fullName>
    </submittedName>
</protein>
<dbReference type="EMBL" id="JAHCMY010000001">
    <property type="protein sequence ID" value="MBS9522542.1"/>
    <property type="molecule type" value="Genomic_DNA"/>
</dbReference>
<comment type="caution">
    <text evidence="2">The sequence shown here is derived from an EMBL/GenBank/DDBJ whole genome shotgun (WGS) entry which is preliminary data.</text>
</comment>
<evidence type="ECO:0000313" key="3">
    <source>
        <dbReference type="Proteomes" id="UP001319104"/>
    </source>
</evidence>
<organism evidence="2 3">
    <name type="scientific">Litoribacter ruber</name>
    <dbReference type="NCBI Taxonomy" id="702568"/>
    <lineage>
        <taxon>Bacteria</taxon>
        <taxon>Pseudomonadati</taxon>
        <taxon>Bacteroidota</taxon>
        <taxon>Cytophagia</taxon>
        <taxon>Cytophagales</taxon>
        <taxon>Cyclobacteriaceae</taxon>
        <taxon>Litoribacter</taxon>
    </lineage>
</organism>
<dbReference type="Proteomes" id="UP001319104">
    <property type="component" value="Unassembled WGS sequence"/>
</dbReference>
<dbReference type="PANTHER" id="PTHR46142:SF3">
    <property type="entry name" value="F18B13.24 PROTEIN"/>
    <property type="match status" value="1"/>
</dbReference>
<dbReference type="InterPro" id="IPR037523">
    <property type="entry name" value="VOC_core"/>
</dbReference>
<accession>A0AAP2CEV4</accession>
<dbReference type="AlphaFoldDB" id="A0AAP2CEV4"/>
<name>A0AAP2CEV4_9BACT</name>
<gene>
    <name evidence="2" type="ORF">KI659_00810</name>
</gene>
<dbReference type="Pfam" id="PF00903">
    <property type="entry name" value="Glyoxalase"/>
    <property type="match status" value="1"/>
</dbReference>
<dbReference type="SUPFAM" id="SSF54593">
    <property type="entry name" value="Glyoxalase/Bleomycin resistance protein/Dihydroxybiphenyl dioxygenase"/>
    <property type="match status" value="1"/>
</dbReference>
<proteinExistence type="predicted"/>
<reference evidence="2 3" key="1">
    <citation type="submission" date="2021-05" db="EMBL/GenBank/DDBJ databases">
        <authorList>
            <person name="Zhang Z.D."/>
            <person name="Osman G."/>
        </authorList>
    </citation>
    <scope>NUCLEOTIDE SEQUENCE [LARGE SCALE GENOMIC DNA]</scope>
    <source>
        <strain evidence="2 3">KCTC 32217</strain>
    </source>
</reference>
<dbReference type="InterPro" id="IPR029068">
    <property type="entry name" value="Glyas_Bleomycin-R_OHBP_Dase"/>
</dbReference>
<dbReference type="Gene3D" id="3.10.180.10">
    <property type="entry name" value="2,3-Dihydroxybiphenyl 1,2-Dioxygenase, domain 1"/>
    <property type="match status" value="1"/>
</dbReference>
<evidence type="ECO:0000313" key="2">
    <source>
        <dbReference type="EMBL" id="MBS9522542.1"/>
    </source>
</evidence>
<feature type="domain" description="VOC" evidence="1">
    <location>
        <begin position="11"/>
        <end position="131"/>
    </location>
</feature>
<evidence type="ECO:0000259" key="1">
    <source>
        <dbReference type="PROSITE" id="PS51819"/>
    </source>
</evidence>